<dbReference type="GO" id="GO:0004674">
    <property type="term" value="F:protein serine/threonine kinase activity"/>
    <property type="evidence" value="ECO:0007669"/>
    <property type="project" value="UniProtKB-KW"/>
</dbReference>
<evidence type="ECO:0000256" key="19">
    <source>
        <dbReference type="PROSITE-ProRule" id="PRU10141"/>
    </source>
</evidence>
<dbReference type="SUPFAM" id="SSF56112">
    <property type="entry name" value="Protein kinase-like (PK-like)"/>
    <property type="match status" value="1"/>
</dbReference>
<keyword evidence="12 20" id="KW-0472">Membrane</keyword>
<feature type="transmembrane region" description="Helical" evidence="20">
    <location>
        <begin position="487"/>
        <end position="518"/>
    </location>
</feature>
<dbReference type="PROSITE" id="PS00107">
    <property type="entry name" value="PROTEIN_KINASE_ATP"/>
    <property type="match status" value="1"/>
</dbReference>
<dbReference type="InterPro" id="IPR017441">
    <property type="entry name" value="Protein_kinase_ATP_BS"/>
</dbReference>
<dbReference type="SMART" id="SM00220">
    <property type="entry name" value="S_TKc"/>
    <property type="match status" value="1"/>
</dbReference>
<comment type="similarity">
    <text evidence="18">Belongs to the protein kinase superfamily. Ser/Thr protein kinase family.</text>
</comment>
<dbReference type="GO" id="GO:0030246">
    <property type="term" value="F:carbohydrate binding"/>
    <property type="evidence" value="ECO:0007669"/>
    <property type="project" value="UniProtKB-KW"/>
</dbReference>
<sequence length="845" mass="94376">MEASVLSFSPISPSAKSYKYSTTPCGKEKKRMASFFGELSLIPMFCFLLFLPHIAISQTFISLDGFIVAGDDKAPGHWLSPSGDFAFGFCQIENSDSFLLTTWFDKIPEKTIVWHAKGSHPVPTGSRLVVTSGRGLVLNDPKGGFLWSTETVVSRVTHGFFEDSGNFGLKDERNGTAWESFDSPTDTILPGQEIQTNGVVLIAQRSGSDLTGEGRFRLYLQDGTVQLRTVNFPSTYQNEPYYVSDDSNASTNPSKGIGFNSSTGYLYILHQNGEKSPLARGNKVVSSKDYYLRATLEFDGVFIQYSYPKKTSARERKWSAIWSAPDNICITTHVQFGSGICGYNRICKLGVDKRPKCECPRGFSLLNQSDEYTGCIPNFSQGCRVGDPSSSQDEFVLDEVVNINWPTSDYERLQPFGEDDCKDSCLRDCMCAVAIFGGDTCWKKKLPLSNGRYEINPNSKAFVKMRKYGSETQSPGSPSSGSNKDNALIIAGSVLLGSSVFLNFMLMAAVGLGFFLIYQKKLSRIFVDESGLDVNIRCFTYRELEDATNGFKEELGRGSFGIVYRGDIEAGNGSNSRTEVAIKKLDRLFQESEREFKTEVLVIGQTHHKNLVRLLGYCNEGQNRLLVYEYLSNGTLASFLFGNEMKPSWERRVQIALDVGKGLLYLHEECSTQIIHCDIKPQNILLDENYGARISDFGLAKLLLLSQTHTNTAIRGTRGYVAPEWFRNSPITVKVDVYSFGVLLLEIICCRRSVDIEIGGEDKVILADWAYDCYREKMIDALVENDEEALSDFKRLERFVMVAIWCIQEDPSLRPTMKKVMLMLEGIIQVSTPPCPFPFSTISTV</sequence>
<reference evidence="24" key="1">
    <citation type="journal article" date="2017" name="Plant J.">
        <title>The pomegranate (Punica granatum L.) genome and the genomics of punicalagin biosynthesis.</title>
        <authorList>
            <person name="Qin G."/>
            <person name="Xu C."/>
            <person name="Ming R."/>
            <person name="Tang H."/>
            <person name="Guyot R."/>
            <person name="Kramer E.M."/>
            <person name="Hu Y."/>
            <person name="Yi X."/>
            <person name="Qi Y."/>
            <person name="Xu X."/>
            <person name="Gao Z."/>
            <person name="Pan H."/>
            <person name="Jian J."/>
            <person name="Tian Y."/>
            <person name="Yue Z."/>
            <person name="Xu Y."/>
        </authorList>
    </citation>
    <scope>NUCLEOTIDE SEQUENCE [LARGE SCALE GENOMIC DNA]</scope>
    <source>
        <strain evidence="24">cv. Dabenzi</strain>
    </source>
</reference>
<evidence type="ECO:0000256" key="20">
    <source>
        <dbReference type="SAM" id="Phobius"/>
    </source>
</evidence>
<dbReference type="AlphaFoldDB" id="A0A218WN79"/>
<keyword evidence="4 18" id="KW-0808">Transferase</keyword>
<dbReference type="EC" id="2.7.11.1" evidence="18"/>
<organism evidence="23 24">
    <name type="scientific">Punica granatum</name>
    <name type="common">Pomegranate</name>
    <dbReference type="NCBI Taxonomy" id="22663"/>
    <lineage>
        <taxon>Eukaryota</taxon>
        <taxon>Viridiplantae</taxon>
        <taxon>Streptophyta</taxon>
        <taxon>Embryophyta</taxon>
        <taxon>Tracheophyta</taxon>
        <taxon>Spermatophyta</taxon>
        <taxon>Magnoliopsida</taxon>
        <taxon>eudicotyledons</taxon>
        <taxon>Gunneridae</taxon>
        <taxon>Pentapetalae</taxon>
        <taxon>rosids</taxon>
        <taxon>malvids</taxon>
        <taxon>Myrtales</taxon>
        <taxon>Lythraceae</taxon>
        <taxon>Punica</taxon>
    </lineage>
</organism>
<evidence type="ECO:0000256" key="9">
    <source>
        <dbReference type="ARBA" id="ARBA00022777"/>
    </source>
</evidence>
<dbReference type="PANTHER" id="PTHR47976:SF15">
    <property type="entry name" value="G-TYPE LECTIN S-RECEPTOR-LIKE SERINE_THREONINE-PROTEIN KINASE RLK1"/>
    <property type="match status" value="1"/>
</dbReference>
<dbReference type="InterPro" id="IPR000719">
    <property type="entry name" value="Prot_kinase_dom"/>
</dbReference>
<evidence type="ECO:0000256" key="3">
    <source>
        <dbReference type="ARBA" id="ARBA00022536"/>
    </source>
</evidence>
<gene>
    <name evidence="23" type="ORF">CDL15_Pgr026541</name>
</gene>
<dbReference type="PANTHER" id="PTHR47976">
    <property type="entry name" value="G-TYPE LECTIN S-RECEPTOR-LIKE SERINE/THREONINE-PROTEIN KINASE SD2-5"/>
    <property type="match status" value="1"/>
</dbReference>
<proteinExistence type="inferred from homology"/>
<evidence type="ECO:0000313" key="23">
    <source>
        <dbReference type="EMBL" id="OWM73442.1"/>
    </source>
</evidence>
<dbReference type="PROSITE" id="PS00108">
    <property type="entry name" value="PROTEIN_KINASE_ST"/>
    <property type="match status" value="1"/>
</dbReference>
<evidence type="ECO:0000256" key="8">
    <source>
        <dbReference type="ARBA" id="ARBA00022741"/>
    </source>
</evidence>
<keyword evidence="11 20" id="KW-1133">Transmembrane helix</keyword>
<dbReference type="InterPro" id="IPR024171">
    <property type="entry name" value="SRK-like_kinase"/>
</dbReference>
<dbReference type="GO" id="GO:0106310">
    <property type="term" value="F:protein serine kinase activity"/>
    <property type="evidence" value="ECO:0007669"/>
    <property type="project" value="RHEA"/>
</dbReference>
<dbReference type="SUPFAM" id="SSF51110">
    <property type="entry name" value="alpha-D-mannose-specific plant lectins"/>
    <property type="match status" value="1"/>
</dbReference>
<evidence type="ECO:0000256" key="5">
    <source>
        <dbReference type="ARBA" id="ARBA00022692"/>
    </source>
</evidence>
<dbReference type="EMBL" id="MTKT01003950">
    <property type="protein sequence ID" value="OWM73442.1"/>
    <property type="molecule type" value="Genomic_DNA"/>
</dbReference>
<keyword evidence="15" id="KW-0325">Glycoprotein</keyword>
<evidence type="ECO:0000256" key="10">
    <source>
        <dbReference type="ARBA" id="ARBA00022840"/>
    </source>
</evidence>
<evidence type="ECO:0000256" key="17">
    <source>
        <dbReference type="ARBA" id="ARBA00048679"/>
    </source>
</evidence>
<evidence type="ECO:0000256" key="7">
    <source>
        <dbReference type="ARBA" id="ARBA00022734"/>
    </source>
</evidence>
<evidence type="ECO:0000313" key="24">
    <source>
        <dbReference type="Proteomes" id="UP000197138"/>
    </source>
</evidence>
<dbReference type="InterPro" id="IPR036426">
    <property type="entry name" value="Bulb-type_lectin_dom_sf"/>
</dbReference>
<keyword evidence="5 20" id="KW-0812">Transmembrane</keyword>
<keyword evidence="7" id="KW-0430">Lectin</keyword>
<keyword evidence="3" id="KW-0245">EGF-like domain</keyword>
<keyword evidence="9 18" id="KW-0418">Kinase</keyword>
<dbReference type="PROSITE" id="PS50927">
    <property type="entry name" value="BULB_LECTIN"/>
    <property type="match status" value="1"/>
</dbReference>
<feature type="transmembrane region" description="Helical" evidence="20">
    <location>
        <begin position="35"/>
        <end position="56"/>
    </location>
</feature>
<dbReference type="SMART" id="SM00108">
    <property type="entry name" value="B_lectin"/>
    <property type="match status" value="1"/>
</dbReference>
<evidence type="ECO:0000259" key="22">
    <source>
        <dbReference type="PROSITE" id="PS50927"/>
    </source>
</evidence>
<keyword evidence="2 18" id="KW-0723">Serine/threonine-protein kinase</keyword>
<dbReference type="PIRSF" id="PIRSF000641">
    <property type="entry name" value="SRK"/>
    <property type="match status" value="1"/>
</dbReference>
<evidence type="ECO:0000256" key="14">
    <source>
        <dbReference type="ARBA" id="ARBA00023170"/>
    </source>
</evidence>
<dbReference type="InterPro" id="IPR011009">
    <property type="entry name" value="Kinase-like_dom_sf"/>
</dbReference>
<dbReference type="FunFam" id="3.30.200.20:FF:000059">
    <property type="entry name" value="S-receptor-like serine/threonine-protein kinase"/>
    <property type="match status" value="1"/>
</dbReference>
<comment type="subcellular location">
    <subcellularLocation>
        <location evidence="1">Membrane</location>
        <topology evidence="1">Single-pass type I membrane protein</topology>
    </subcellularLocation>
</comment>
<evidence type="ECO:0000256" key="4">
    <source>
        <dbReference type="ARBA" id="ARBA00022679"/>
    </source>
</evidence>
<evidence type="ECO:0000256" key="11">
    <source>
        <dbReference type="ARBA" id="ARBA00022989"/>
    </source>
</evidence>
<keyword evidence="13" id="KW-1015">Disulfide bond</keyword>
<name>A0A218WN79_PUNGR</name>
<keyword evidence="10 18" id="KW-0067">ATP-binding</keyword>
<evidence type="ECO:0000256" key="18">
    <source>
        <dbReference type="PIRNR" id="PIRNR000641"/>
    </source>
</evidence>
<dbReference type="PROSITE" id="PS50011">
    <property type="entry name" value="PROTEIN_KINASE_DOM"/>
    <property type="match status" value="1"/>
</dbReference>
<evidence type="ECO:0000259" key="21">
    <source>
        <dbReference type="PROSITE" id="PS50011"/>
    </source>
</evidence>
<evidence type="ECO:0000256" key="15">
    <source>
        <dbReference type="ARBA" id="ARBA00023180"/>
    </source>
</evidence>
<feature type="binding site" evidence="19">
    <location>
        <position position="584"/>
    </location>
    <ligand>
        <name>ATP</name>
        <dbReference type="ChEBI" id="CHEBI:30616"/>
    </ligand>
</feature>
<dbReference type="Gene3D" id="2.90.10.10">
    <property type="entry name" value="Bulb-type lectin domain"/>
    <property type="match status" value="1"/>
</dbReference>
<dbReference type="Gene3D" id="1.10.510.10">
    <property type="entry name" value="Transferase(Phosphotransferase) domain 1"/>
    <property type="match status" value="1"/>
</dbReference>
<dbReference type="CDD" id="cd14066">
    <property type="entry name" value="STKc_IRAK"/>
    <property type="match status" value="1"/>
</dbReference>
<dbReference type="Pfam" id="PF01453">
    <property type="entry name" value="B_lectin"/>
    <property type="match status" value="1"/>
</dbReference>
<dbReference type="GO" id="GO:0016020">
    <property type="term" value="C:membrane"/>
    <property type="evidence" value="ECO:0007669"/>
    <property type="project" value="UniProtKB-SubCell"/>
</dbReference>
<accession>A0A218WN79</accession>
<feature type="domain" description="Protein kinase" evidence="21">
    <location>
        <begin position="549"/>
        <end position="828"/>
    </location>
</feature>
<comment type="catalytic activity">
    <reaction evidence="17 18">
        <text>L-seryl-[protein] + ATP = O-phospho-L-seryl-[protein] + ADP + H(+)</text>
        <dbReference type="Rhea" id="RHEA:17989"/>
        <dbReference type="Rhea" id="RHEA-COMP:9863"/>
        <dbReference type="Rhea" id="RHEA-COMP:11604"/>
        <dbReference type="ChEBI" id="CHEBI:15378"/>
        <dbReference type="ChEBI" id="CHEBI:29999"/>
        <dbReference type="ChEBI" id="CHEBI:30616"/>
        <dbReference type="ChEBI" id="CHEBI:83421"/>
        <dbReference type="ChEBI" id="CHEBI:456216"/>
        <dbReference type="EC" id="2.7.11.1"/>
    </reaction>
</comment>
<evidence type="ECO:0000256" key="1">
    <source>
        <dbReference type="ARBA" id="ARBA00004479"/>
    </source>
</evidence>
<evidence type="ECO:0000256" key="6">
    <source>
        <dbReference type="ARBA" id="ARBA00022729"/>
    </source>
</evidence>
<protein>
    <recommendedName>
        <fullName evidence="18">Receptor-like serine/threonine-protein kinase</fullName>
        <ecNumber evidence="18">2.7.11.1</ecNumber>
    </recommendedName>
</protein>
<dbReference type="Pfam" id="PF07714">
    <property type="entry name" value="PK_Tyr_Ser-Thr"/>
    <property type="match status" value="1"/>
</dbReference>
<keyword evidence="14" id="KW-0675">Receptor</keyword>
<keyword evidence="6" id="KW-0732">Signal</keyword>
<dbReference type="GO" id="GO:0005524">
    <property type="term" value="F:ATP binding"/>
    <property type="evidence" value="ECO:0007669"/>
    <property type="project" value="UniProtKB-UniRule"/>
</dbReference>
<dbReference type="InterPro" id="IPR008271">
    <property type="entry name" value="Ser/Thr_kinase_AS"/>
</dbReference>
<dbReference type="InterPro" id="IPR001480">
    <property type="entry name" value="Bulb-type_lectin_dom"/>
</dbReference>
<evidence type="ECO:0000256" key="16">
    <source>
        <dbReference type="ARBA" id="ARBA00047899"/>
    </source>
</evidence>
<dbReference type="InterPro" id="IPR051343">
    <property type="entry name" value="G-type_lectin_kinases/EP1-like"/>
</dbReference>
<evidence type="ECO:0000256" key="12">
    <source>
        <dbReference type="ARBA" id="ARBA00023136"/>
    </source>
</evidence>
<evidence type="ECO:0000256" key="13">
    <source>
        <dbReference type="ARBA" id="ARBA00023157"/>
    </source>
</evidence>
<feature type="domain" description="Bulb-type lectin" evidence="22">
    <location>
        <begin position="64"/>
        <end position="182"/>
    </location>
</feature>
<evidence type="ECO:0000256" key="2">
    <source>
        <dbReference type="ARBA" id="ARBA00022527"/>
    </source>
</evidence>
<keyword evidence="8 18" id="KW-0547">Nucleotide-binding</keyword>
<dbReference type="Proteomes" id="UP000197138">
    <property type="component" value="Unassembled WGS sequence"/>
</dbReference>
<dbReference type="InterPro" id="IPR001245">
    <property type="entry name" value="Ser-Thr/Tyr_kinase_cat_dom"/>
</dbReference>
<dbReference type="Gene3D" id="3.30.200.20">
    <property type="entry name" value="Phosphorylase Kinase, domain 1"/>
    <property type="match status" value="1"/>
</dbReference>
<comment type="catalytic activity">
    <reaction evidence="16 18">
        <text>L-threonyl-[protein] + ATP = O-phospho-L-threonyl-[protein] + ADP + H(+)</text>
        <dbReference type="Rhea" id="RHEA:46608"/>
        <dbReference type="Rhea" id="RHEA-COMP:11060"/>
        <dbReference type="Rhea" id="RHEA-COMP:11605"/>
        <dbReference type="ChEBI" id="CHEBI:15378"/>
        <dbReference type="ChEBI" id="CHEBI:30013"/>
        <dbReference type="ChEBI" id="CHEBI:30616"/>
        <dbReference type="ChEBI" id="CHEBI:61977"/>
        <dbReference type="ChEBI" id="CHEBI:456216"/>
        <dbReference type="EC" id="2.7.11.1"/>
    </reaction>
</comment>
<comment type="caution">
    <text evidence="23">The sequence shown here is derived from an EMBL/GenBank/DDBJ whole genome shotgun (WGS) entry which is preliminary data.</text>
</comment>
<dbReference type="FunFam" id="1.10.510.10:FF:000237">
    <property type="entry name" value="G-type lectin S-receptor-like serine/threonine-protein kinase"/>
    <property type="match status" value="1"/>
</dbReference>